<feature type="transmembrane region" description="Helical" evidence="5">
    <location>
        <begin position="168"/>
        <end position="197"/>
    </location>
</feature>
<dbReference type="PANTHER" id="PTHR15549">
    <property type="entry name" value="PAIRED IMMUNOGLOBULIN-LIKE TYPE 2 RECEPTOR"/>
    <property type="match status" value="1"/>
</dbReference>
<evidence type="ECO:0000256" key="3">
    <source>
        <dbReference type="ARBA" id="ARBA00022989"/>
    </source>
</evidence>
<evidence type="ECO:0000256" key="5">
    <source>
        <dbReference type="SAM" id="Phobius"/>
    </source>
</evidence>
<evidence type="ECO:0000256" key="4">
    <source>
        <dbReference type="ARBA" id="ARBA00023136"/>
    </source>
</evidence>
<evidence type="ECO:0000313" key="7">
    <source>
        <dbReference type="Proteomes" id="UP000297245"/>
    </source>
</evidence>
<keyword evidence="4 5" id="KW-0472">Membrane</keyword>
<sequence>MSSGWTRVDDIDSRIIYQGYWKLGGIKGEFNKTVHGAINASNSSASFNFNGRQIKIAATLDPRNSQGPNPVFDIYIDGRLLNNYKPNIVKYAQQVSIYSSPILDDRDHTLLINNRINATKTIWLDYFDILSLDPTASTQFLSTSLTSAHLPSDTQLESSSGTPSPKSLSLSVGGIVGITLGVIGLLVLILILVFLLWRRSKKQTRQLKGEDGKYFY</sequence>
<dbReference type="PANTHER" id="PTHR15549:SF33">
    <property type="entry name" value="MEMBRANE PROTEIN WSC4, PUTATIVE (AFU_ORTHOLOGUE AFUA_5G09020)-RELATED"/>
    <property type="match status" value="1"/>
</dbReference>
<reference evidence="6 7" key="1">
    <citation type="journal article" date="2019" name="Nat. Ecol. Evol.">
        <title>Megaphylogeny resolves global patterns of mushroom evolution.</title>
        <authorList>
            <person name="Varga T."/>
            <person name="Krizsan K."/>
            <person name="Foldi C."/>
            <person name="Dima B."/>
            <person name="Sanchez-Garcia M."/>
            <person name="Sanchez-Ramirez S."/>
            <person name="Szollosi G.J."/>
            <person name="Szarkandi J.G."/>
            <person name="Papp V."/>
            <person name="Albert L."/>
            <person name="Andreopoulos W."/>
            <person name="Angelini C."/>
            <person name="Antonin V."/>
            <person name="Barry K.W."/>
            <person name="Bougher N.L."/>
            <person name="Buchanan P."/>
            <person name="Buyck B."/>
            <person name="Bense V."/>
            <person name="Catcheside P."/>
            <person name="Chovatia M."/>
            <person name="Cooper J."/>
            <person name="Damon W."/>
            <person name="Desjardin D."/>
            <person name="Finy P."/>
            <person name="Geml J."/>
            <person name="Haridas S."/>
            <person name="Hughes K."/>
            <person name="Justo A."/>
            <person name="Karasinski D."/>
            <person name="Kautmanova I."/>
            <person name="Kiss B."/>
            <person name="Kocsube S."/>
            <person name="Kotiranta H."/>
            <person name="LaButti K.M."/>
            <person name="Lechner B.E."/>
            <person name="Liimatainen K."/>
            <person name="Lipzen A."/>
            <person name="Lukacs Z."/>
            <person name="Mihaltcheva S."/>
            <person name="Morgado L.N."/>
            <person name="Niskanen T."/>
            <person name="Noordeloos M.E."/>
            <person name="Ohm R.A."/>
            <person name="Ortiz-Santana B."/>
            <person name="Ovrebo C."/>
            <person name="Racz N."/>
            <person name="Riley R."/>
            <person name="Savchenko A."/>
            <person name="Shiryaev A."/>
            <person name="Soop K."/>
            <person name="Spirin V."/>
            <person name="Szebenyi C."/>
            <person name="Tomsovsky M."/>
            <person name="Tulloss R.E."/>
            <person name="Uehling J."/>
            <person name="Grigoriev I.V."/>
            <person name="Vagvolgyi C."/>
            <person name="Papp T."/>
            <person name="Martin F.M."/>
            <person name="Miettinen O."/>
            <person name="Hibbett D.S."/>
            <person name="Nagy L.G."/>
        </authorList>
    </citation>
    <scope>NUCLEOTIDE SEQUENCE [LARGE SCALE GENOMIC DNA]</scope>
    <source>
        <strain evidence="6 7">CBS 962.96</strain>
    </source>
</reference>
<organism evidence="6 7">
    <name type="scientific">Dendrothele bispora (strain CBS 962.96)</name>
    <dbReference type="NCBI Taxonomy" id="1314807"/>
    <lineage>
        <taxon>Eukaryota</taxon>
        <taxon>Fungi</taxon>
        <taxon>Dikarya</taxon>
        <taxon>Basidiomycota</taxon>
        <taxon>Agaricomycotina</taxon>
        <taxon>Agaricomycetes</taxon>
        <taxon>Agaricomycetidae</taxon>
        <taxon>Agaricales</taxon>
        <taxon>Agaricales incertae sedis</taxon>
        <taxon>Dendrothele</taxon>
    </lineage>
</organism>
<dbReference type="OrthoDB" id="3265734at2759"/>
<dbReference type="Proteomes" id="UP000297245">
    <property type="component" value="Unassembled WGS sequence"/>
</dbReference>
<evidence type="ECO:0000256" key="1">
    <source>
        <dbReference type="ARBA" id="ARBA00004167"/>
    </source>
</evidence>
<comment type="subcellular location">
    <subcellularLocation>
        <location evidence="1">Membrane</location>
        <topology evidence="1">Single-pass membrane protein</topology>
    </subcellularLocation>
</comment>
<keyword evidence="2 5" id="KW-0812">Transmembrane</keyword>
<dbReference type="GO" id="GO:0016020">
    <property type="term" value="C:membrane"/>
    <property type="evidence" value="ECO:0007669"/>
    <property type="project" value="UniProtKB-SubCell"/>
</dbReference>
<keyword evidence="3 5" id="KW-1133">Transmembrane helix</keyword>
<dbReference type="GO" id="GO:0071944">
    <property type="term" value="C:cell periphery"/>
    <property type="evidence" value="ECO:0007669"/>
    <property type="project" value="UniProtKB-ARBA"/>
</dbReference>
<dbReference type="EMBL" id="ML179360">
    <property type="protein sequence ID" value="THU89654.1"/>
    <property type="molecule type" value="Genomic_DNA"/>
</dbReference>
<evidence type="ECO:0000256" key="2">
    <source>
        <dbReference type="ARBA" id="ARBA00022692"/>
    </source>
</evidence>
<gene>
    <name evidence="6" type="ORF">K435DRAFT_802554</name>
</gene>
<proteinExistence type="predicted"/>
<keyword evidence="7" id="KW-1185">Reference proteome</keyword>
<evidence type="ECO:0000313" key="6">
    <source>
        <dbReference type="EMBL" id="THU89654.1"/>
    </source>
</evidence>
<name>A0A4S8LKH7_DENBC</name>
<dbReference type="Gene3D" id="2.60.120.260">
    <property type="entry name" value="Galactose-binding domain-like"/>
    <property type="match status" value="1"/>
</dbReference>
<dbReference type="InterPro" id="IPR051694">
    <property type="entry name" value="Immunoregulatory_rcpt-like"/>
</dbReference>
<dbReference type="AlphaFoldDB" id="A0A4S8LKH7"/>
<protein>
    <submittedName>
        <fullName evidence="6">Uncharacterized protein</fullName>
    </submittedName>
</protein>
<accession>A0A4S8LKH7</accession>